<organism evidence="1 2">
    <name type="scientific">Duganella vulcania</name>
    <dbReference type="NCBI Taxonomy" id="2692166"/>
    <lineage>
        <taxon>Bacteria</taxon>
        <taxon>Pseudomonadati</taxon>
        <taxon>Pseudomonadota</taxon>
        <taxon>Betaproteobacteria</taxon>
        <taxon>Burkholderiales</taxon>
        <taxon>Oxalobacteraceae</taxon>
        <taxon>Telluria group</taxon>
        <taxon>Duganella</taxon>
    </lineage>
</organism>
<dbReference type="EMBL" id="WWCX01000044">
    <property type="protein sequence ID" value="MYM96404.1"/>
    <property type="molecule type" value="Genomic_DNA"/>
</dbReference>
<gene>
    <name evidence="1" type="ORF">GTP90_21285</name>
</gene>
<name>A0A845GQ49_9BURK</name>
<dbReference type="AlphaFoldDB" id="A0A845GQ49"/>
<evidence type="ECO:0000313" key="2">
    <source>
        <dbReference type="Proteomes" id="UP000447355"/>
    </source>
</evidence>
<comment type="caution">
    <text evidence="1">The sequence shown here is derived from an EMBL/GenBank/DDBJ whole genome shotgun (WGS) entry which is preliminary data.</text>
</comment>
<dbReference type="Proteomes" id="UP000447355">
    <property type="component" value="Unassembled WGS sequence"/>
</dbReference>
<sequence>MAKTKFIFDAAGRKLSSAEQFAVRVFRDKYAVGAVTESDQDAQHKIAAIESKARKALSQGKIFQTQFAVEIKKAGFQGTMLVIRDLDHRPKSGFTATKEGHVGRIGNARSVVQLESEQASKSGPSIVSKRAKAKKAIGKVSRQVAKG</sequence>
<dbReference type="RefSeq" id="WP_161085420.1">
    <property type="nucleotide sequence ID" value="NZ_WWCX01000044.1"/>
</dbReference>
<proteinExistence type="predicted"/>
<accession>A0A845GQ49</accession>
<reference evidence="1" key="1">
    <citation type="submission" date="2019-12" db="EMBL/GenBank/DDBJ databases">
        <title>Novel species isolated from a subtropical stream in China.</title>
        <authorList>
            <person name="Lu H."/>
        </authorList>
    </citation>
    <scope>NUCLEOTIDE SEQUENCE [LARGE SCALE GENOMIC DNA]</scope>
    <source>
        <strain evidence="1">FT81W</strain>
    </source>
</reference>
<evidence type="ECO:0000313" key="1">
    <source>
        <dbReference type="EMBL" id="MYM96404.1"/>
    </source>
</evidence>
<protein>
    <submittedName>
        <fullName evidence="1">Uncharacterized protein</fullName>
    </submittedName>
</protein>